<dbReference type="SUPFAM" id="SSF51569">
    <property type="entry name" value="Aldolase"/>
    <property type="match status" value="1"/>
</dbReference>
<feature type="binding site" evidence="2">
    <location>
        <position position="140"/>
    </location>
    <ligand>
        <name>Zn(2+)</name>
        <dbReference type="ChEBI" id="CHEBI:29105"/>
        <label>2</label>
    </ligand>
</feature>
<dbReference type="GO" id="GO:0004332">
    <property type="term" value="F:fructose-bisphosphate aldolase activity"/>
    <property type="evidence" value="ECO:0007669"/>
    <property type="project" value="UniProtKB-EC"/>
</dbReference>
<dbReference type="PANTHER" id="PTHR30304">
    <property type="entry name" value="D-TAGATOSE-1,6-BISPHOSPHATE ALDOLASE"/>
    <property type="match status" value="1"/>
</dbReference>
<dbReference type="PIRSF" id="PIRSF001359">
    <property type="entry name" value="F_bP_aldolase_II"/>
    <property type="match status" value="1"/>
</dbReference>
<dbReference type="Proteomes" id="UP000782241">
    <property type="component" value="Unassembled WGS sequence"/>
</dbReference>
<evidence type="ECO:0000256" key="3">
    <source>
        <dbReference type="RuleBase" id="RU366023"/>
    </source>
</evidence>
<keyword evidence="2 3" id="KW-0862">Zinc</keyword>
<feature type="binding site" evidence="2">
    <location>
        <position position="186"/>
    </location>
    <ligand>
        <name>Zn(2+)</name>
        <dbReference type="ChEBI" id="CHEBI:29105"/>
        <label>1</label>
        <note>catalytic</note>
    </ligand>
</feature>
<feature type="binding site" evidence="2">
    <location>
        <position position="110"/>
    </location>
    <ligand>
        <name>Zn(2+)</name>
        <dbReference type="ChEBI" id="CHEBI:29105"/>
        <label>2</label>
    </ligand>
</feature>
<dbReference type="EC" id="4.1.2.13" evidence="3"/>
<evidence type="ECO:0000256" key="1">
    <source>
        <dbReference type="PIRSR" id="PIRSR001359-1"/>
    </source>
</evidence>
<protein>
    <recommendedName>
        <fullName evidence="3">Fructose-bisphosphate aldolase</fullName>
        <shortName evidence="3">FBP aldolase</shortName>
        <ecNumber evidence="3">4.1.2.13</ecNumber>
    </recommendedName>
</protein>
<reference evidence="4" key="1">
    <citation type="submission" date="2021-04" db="EMBL/GenBank/DDBJ databases">
        <title>Draft genome of Fusarium avenaceum strain F156N33, isolated from an atmospheric sample in Virginia.</title>
        <authorList>
            <person name="Yang S."/>
            <person name="Vinatzer B.A."/>
            <person name="Coleman J."/>
        </authorList>
    </citation>
    <scope>NUCLEOTIDE SEQUENCE</scope>
    <source>
        <strain evidence="4">F156N33</strain>
    </source>
</reference>
<dbReference type="Pfam" id="PF01116">
    <property type="entry name" value="F_bP_aldolase"/>
    <property type="match status" value="1"/>
</dbReference>
<sequence length="291" mass="32087">MSSNKWKATNRHLQILQAAEEGEYGVLAAIAYNIEQILGLVRAAEKARSPLILQFFPWAIKFSDGLLIRTAADAAHRASVPISIHLDHAQEEDIIKLAADELPFDSIMVDMSHYEKEENLAKTAKWVRYCNDRKIATEAEPGRIEGGEDGVMDTAGLEASKTTPEEVDKFIATGVDVLAPAFGNVHGEYGPQGPQLDLERLALIKTQVNKRARIALHGTNGFPPELMRQCIKAGTTKINVNRIVLDDYYTHLRADGTIKQSHTAIMEQGVEKVTNQTVEWMEILGSAGKAT</sequence>
<evidence type="ECO:0000256" key="2">
    <source>
        <dbReference type="PIRSR" id="PIRSR001359-3"/>
    </source>
</evidence>
<dbReference type="InterPro" id="IPR000771">
    <property type="entry name" value="FBA_II"/>
</dbReference>
<evidence type="ECO:0000313" key="5">
    <source>
        <dbReference type="Proteomes" id="UP000782241"/>
    </source>
</evidence>
<gene>
    <name evidence="4" type="ORF">KAF25_002467</name>
</gene>
<keyword evidence="5" id="KW-1185">Reference proteome</keyword>
<keyword evidence="3" id="KW-0324">Glycolysis</keyword>
<comment type="caution">
    <text evidence="4">The sequence shown here is derived from an EMBL/GenBank/DDBJ whole genome shotgun (WGS) entry which is preliminary data.</text>
</comment>
<dbReference type="CDD" id="cd00947">
    <property type="entry name" value="TBP_aldolase_IIB"/>
    <property type="match status" value="1"/>
</dbReference>
<comment type="function">
    <text evidence="3">Catalyzes the aldol condensation of dihydroxyacetone phosphate (DHAP or glycerone-phosphate) with glyceraldehyde 3-phosphate (G3P) to form fructose 1,6-bisphosphate (FBP) in gluconeogenesis and the reverse reaction in glycolysis.</text>
</comment>
<keyword evidence="3" id="KW-0456">Lyase</keyword>
<comment type="pathway">
    <text evidence="3">Carbohydrate degradation; glycolysis; D-glyceraldehyde 3-phosphate and glycerone phosphate from D-glucose: step 4/4.</text>
</comment>
<dbReference type="EMBL" id="JAGPUO010000008">
    <property type="protein sequence ID" value="KAG5660824.1"/>
    <property type="molecule type" value="Genomic_DNA"/>
</dbReference>
<dbReference type="Gene3D" id="3.20.20.70">
    <property type="entry name" value="Aldolase class I"/>
    <property type="match status" value="1"/>
</dbReference>
<dbReference type="InterPro" id="IPR050246">
    <property type="entry name" value="Class_II_FBP_aldolase"/>
</dbReference>
<dbReference type="AlphaFoldDB" id="A0A9P7KT24"/>
<dbReference type="GO" id="GO:0008270">
    <property type="term" value="F:zinc ion binding"/>
    <property type="evidence" value="ECO:0007669"/>
    <property type="project" value="UniProtKB-UniRule"/>
</dbReference>
<comment type="similarity">
    <text evidence="3">Belongs to the class II fructose-bisphosphate aldolase family.</text>
</comment>
<dbReference type="InterPro" id="IPR013785">
    <property type="entry name" value="Aldolase_TIM"/>
</dbReference>
<keyword evidence="2 3" id="KW-0479">Metal-binding</keyword>
<comment type="cofactor">
    <cofactor evidence="2 3">
        <name>Zn(2+)</name>
        <dbReference type="ChEBI" id="CHEBI:29105"/>
    </cofactor>
    <text evidence="2 3">Binds 2 Zn(2+) ions per subunit. One is catalytic and the other provides a structural contribution.</text>
</comment>
<feature type="binding site" evidence="2">
    <location>
        <position position="88"/>
    </location>
    <ligand>
        <name>Zn(2+)</name>
        <dbReference type="ChEBI" id="CHEBI:29105"/>
        <label>1</label>
        <note>catalytic</note>
    </ligand>
</feature>
<accession>A0A9P7KT24</accession>
<evidence type="ECO:0000313" key="4">
    <source>
        <dbReference type="EMBL" id="KAG5660824.1"/>
    </source>
</evidence>
<organism evidence="4 5">
    <name type="scientific">Fusarium avenaceum</name>
    <dbReference type="NCBI Taxonomy" id="40199"/>
    <lineage>
        <taxon>Eukaryota</taxon>
        <taxon>Fungi</taxon>
        <taxon>Dikarya</taxon>
        <taxon>Ascomycota</taxon>
        <taxon>Pezizomycotina</taxon>
        <taxon>Sordariomycetes</taxon>
        <taxon>Hypocreomycetidae</taxon>
        <taxon>Hypocreales</taxon>
        <taxon>Nectriaceae</taxon>
        <taxon>Fusarium</taxon>
        <taxon>Fusarium tricinctum species complex</taxon>
    </lineage>
</organism>
<proteinExistence type="inferred from homology"/>
<dbReference type="GO" id="GO:0006096">
    <property type="term" value="P:glycolytic process"/>
    <property type="evidence" value="ECO:0007669"/>
    <property type="project" value="UniProtKB-KW"/>
</dbReference>
<comment type="catalytic activity">
    <reaction evidence="3">
        <text>beta-D-fructose 1,6-bisphosphate = D-glyceraldehyde 3-phosphate + dihydroxyacetone phosphate</text>
        <dbReference type="Rhea" id="RHEA:14729"/>
        <dbReference type="ChEBI" id="CHEBI:32966"/>
        <dbReference type="ChEBI" id="CHEBI:57642"/>
        <dbReference type="ChEBI" id="CHEBI:59776"/>
        <dbReference type="EC" id="4.1.2.13"/>
    </reaction>
</comment>
<feature type="active site" description="Proton donor" evidence="1">
    <location>
        <position position="87"/>
    </location>
</feature>
<name>A0A9P7KT24_9HYPO</name>
<dbReference type="PANTHER" id="PTHR30304:SF0">
    <property type="entry name" value="D-TAGATOSE-1,6-BISPHOSPHATE ALDOLASE SUBUNIT GATY-RELATED"/>
    <property type="match status" value="1"/>
</dbReference>
<feature type="binding site" evidence="2">
    <location>
        <position position="217"/>
    </location>
    <ligand>
        <name>Zn(2+)</name>
        <dbReference type="ChEBI" id="CHEBI:29105"/>
        <label>1</label>
        <note>catalytic</note>
    </ligand>
</feature>